<dbReference type="Gene3D" id="1.25.40.10">
    <property type="entry name" value="Tetratricopeptide repeat domain"/>
    <property type="match status" value="2"/>
</dbReference>
<feature type="repeat" description="TPR" evidence="3">
    <location>
        <begin position="934"/>
        <end position="967"/>
    </location>
</feature>
<name>N0CUC1_STRMI</name>
<dbReference type="Pfam" id="PF13424">
    <property type="entry name" value="TPR_12"/>
    <property type="match status" value="2"/>
</dbReference>
<dbReference type="Gene3D" id="3.40.50.300">
    <property type="entry name" value="P-loop containing nucleotide triphosphate hydrolases"/>
    <property type="match status" value="1"/>
</dbReference>
<reference evidence="6 7" key="1">
    <citation type="submission" date="2013-04" db="EMBL/GenBank/DDBJ databases">
        <title>Complete genome sequence of Streptomyces fulvissimus.</title>
        <authorList>
            <person name="Myronovskyi M."/>
            <person name="Tokovenko B."/>
            <person name="Manderscheid N."/>
            <person name="Petzke L."/>
            <person name="Luzhetskyy A."/>
        </authorList>
    </citation>
    <scope>NUCLEOTIDE SEQUENCE [LARGE SCALE GENOMIC DNA]</scope>
    <source>
        <strain evidence="6 7">DSM 40593</strain>
    </source>
</reference>
<gene>
    <name evidence="6" type="ORF">SFUL_4880</name>
</gene>
<feature type="repeat" description="TPR" evidence="3">
    <location>
        <begin position="1054"/>
        <end position="1087"/>
    </location>
</feature>
<evidence type="ECO:0000256" key="1">
    <source>
        <dbReference type="ARBA" id="ARBA00022737"/>
    </source>
</evidence>
<dbReference type="SMART" id="SM00028">
    <property type="entry name" value="TPR"/>
    <property type="match status" value="6"/>
</dbReference>
<proteinExistence type="predicted"/>
<dbReference type="Pfam" id="PF13374">
    <property type="entry name" value="TPR_10"/>
    <property type="match status" value="1"/>
</dbReference>
<sequence>MDLRSDGRVQVSSWPTREQYARPVGDPVELVWPLTDDDLTDLRWYLEQYLEVPTGVYEERGARIAGLLPSWGEQIFTAVFPAGPARDAYVAARAQGGPVEMVFLSSSAQQLGRPWELMTFPGRGVPVVLDDVAVSRSLTGAGMAKVVDVPGSRLRVLMVISRPQGTDDVGYQMIARPLLRRLEAVRGSVDLVVLRPPTLDRLRDVLAEAQEAGKPFQVVHFDGHGVFGQMPATGAGCGWGPVMYDAPGPQGMLAFEKPGGGSDLVDAGRVAQVLAGSKVPVVVLNACQSGQLGTRAGSQVEAAVATRLLKEGCASVVAMAYSVFAVAAAEFMTAFYERLFAGDRVTDAVTAGRAQLKFNDQRPSLKGMLPLADWMVPVLYTRSEAHFPDLYTAREPAPDVGDILTRIREEPKAGQGQGLDPVGEFVGRDADFYTLDTAARLQHVVVVHGPGGTGKTELAKAFGRWWRDTGGVEKPEWVLWHSFEPGVASFGLDGVITDIGLQVFGSQFALLDDAQRQSAVEELLTTRQLLLIWDNFESVREMPDPGRATPPLPQHEQDRMRDFLTRVAAGSGSAVVITSRTPETWLGPDVRRIPLGGLTSKDATAYADQILAPYPAAGPHRQTRAFADLMHWLDGHALSMRLTLPHLETTTAQHLLSGLQGTAALPVGGDEGTDGDRSTSLSASIAYSFRHLSPADQEALTILSLFHGVADADVLGIVSSLAETPERFRGRTAQDWAELLRRSAALGLLTSLGAWQFRIPPALPAHLAARWRTRAAGAHAGERDAALQALVLVYADFGAWLSGEIQRGNAQFALALIRYQQRMLGSMVASALSTGEWEEARSILQPLNSYWEMTGLAQEAQSWADRVLLAVEALDGAPPNVATPEGGLWVFVAGSQANRQVEAGKLDDAENTYRTILRALHDQASSSGQRHFIAVSYHQLGMVAQKRGGLREAEDWYRKSLSIREESRNLPGMASSYHQLGMVAQERGVLGEAEDWYRKSLSIEQELRIRPRMASSYHQLGVVAQERGRLGEAEDWYRKSLSIKEELRNLPGMASSYHQLGMVAQERGVLGEAEDWYRKSLSIEEELRNRPGVASSYHQLGVVAQERGRLGEAEDWYRKCLSIDEDLGNRPGMAITYAQLGLLAGAQDDSDTALPWVIKCVALFDEIPHPMTGPGPKYLRLLTALLGIEAVERAWQQQTGNPLPSTVRAYVLTPPPDPPTDTDTDAEETPS</sequence>
<dbReference type="Pfam" id="PF12770">
    <property type="entry name" value="CHAT"/>
    <property type="match status" value="1"/>
</dbReference>
<feature type="repeat" description="TPR" evidence="3">
    <location>
        <begin position="1094"/>
        <end position="1127"/>
    </location>
</feature>
<evidence type="ECO:0000256" key="3">
    <source>
        <dbReference type="PROSITE-ProRule" id="PRU00339"/>
    </source>
</evidence>
<feature type="repeat" description="TPR" evidence="3">
    <location>
        <begin position="1014"/>
        <end position="1047"/>
    </location>
</feature>
<dbReference type="PATRIC" id="fig|1303692.3.peg.4904"/>
<dbReference type="InterPro" id="IPR011990">
    <property type="entry name" value="TPR-like_helical_dom_sf"/>
</dbReference>
<dbReference type="HOGENOM" id="CLU_006232_0_0_11"/>
<feature type="region of interest" description="Disordered" evidence="4">
    <location>
        <begin position="1199"/>
        <end position="1231"/>
    </location>
</feature>
<dbReference type="PANTHER" id="PTHR45641">
    <property type="entry name" value="TETRATRICOPEPTIDE REPEAT PROTEIN (AFU_ORTHOLOGUE AFUA_6G03870)"/>
    <property type="match status" value="1"/>
</dbReference>
<evidence type="ECO:0000259" key="5">
    <source>
        <dbReference type="Pfam" id="PF12770"/>
    </source>
</evidence>
<dbReference type="KEGG" id="sfi:SFUL_4880"/>
<dbReference type="Proteomes" id="UP000013304">
    <property type="component" value="Chromosome"/>
</dbReference>
<keyword evidence="1" id="KW-0677">Repeat</keyword>
<dbReference type="InterPro" id="IPR019734">
    <property type="entry name" value="TPR_rpt"/>
</dbReference>
<evidence type="ECO:0000256" key="2">
    <source>
        <dbReference type="ARBA" id="ARBA00022803"/>
    </source>
</evidence>
<accession>N0CUC1</accession>
<dbReference type="SUPFAM" id="SSF52540">
    <property type="entry name" value="P-loop containing nucleoside triphosphate hydrolases"/>
    <property type="match status" value="1"/>
</dbReference>
<dbReference type="InterPro" id="IPR024983">
    <property type="entry name" value="CHAT_dom"/>
</dbReference>
<dbReference type="SUPFAM" id="SSF48452">
    <property type="entry name" value="TPR-like"/>
    <property type="match status" value="2"/>
</dbReference>
<organism evidence="6 7">
    <name type="scientific">Streptomyces microflavus DSM 40593</name>
    <dbReference type="NCBI Taxonomy" id="1303692"/>
    <lineage>
        <taxon>Bacteria</taxon>
        <taxon>Bacillati</taxon>
        <taxon>Actinomycetota</taxon>
        <taxon>Actinomycetes</taxon>
        <taxon>Kitasatosporales</taxon>
        <taxon>Streptomycetaceae</taxon>
        <taxon>Streptomyces</taxon>
    </lineage>
</organism>
<evidence type="ECO:0000313" key="7">
    <source>
        <dbReference type="Proteomes" id="UP000013304"/>
    </source>
</evidence>
<dbReference type="eggNOG" id="COG0457">
    <property type="taxonomic scope" value="Bacteria"/>
</dbReference>
<feature type="compositionally biased region" description="Acidic residues" evidence="4">
    <location>
        <begin position="1220"/>
        <end position="1231"/>
    </location>
</feature>
<dbReference type="PROSITE" id="PS50005">
    <property type="entry name" value="TPR"/>
    <property type="match status" value="4"/>
</dbReference>
<evidence type="ECO:0000313" key="6">
    <source>
        <dbReference type="EMBL" id="AGK79776.1"/>
    </source>
</evidence>
<protein>
    <submittedName>
        <fullName evidence="6">Tetratricopeptide TPR_2 repeat protein</fullName>
    </submittedName>
</protein>
<keyword evidence="2 3" id="KW-0802">TPR repeat</keyword>
<evidence type="ECO:0000256" key="4">
    <source>
        <dbReference type="SAM" id="MobiDB-lite"/>
    </source>
</evidence>
<feature type="domain" description="CHAT" evidence="5">
    <location>
        <begin position="95"/>
        <end position="357"/>
    </location>
</feature>
<dbReference type="PANTHER" id="PTHR45641:SF19">
    <property type="entry name" value="NEPHROCYSTIN-3"/>
    <property type="match status" value="1"/>
</dbReference>
<dbReference type="InterPro" id="IPR027417">
    <property type="entry name" value="P-loop_NTPase"/>
</dbReference>
<dbReference type="AlphaFoldDB" id="N0CUC1"/>
<dbReference type="EMBL" id="CP005080">
    <property type="protein sequence ID" value="AGK79776.1"/>
    <property type="molecule type" value="Genomic_DNA"/>
</dbReference>